<evidence type="ECO:0000256" key="1">
    <source>
        <dbReference type="SAM" id="Coils"/>
    </source>
</evidence>
<reference evidence="3 4" key="1">
    <citation type="journal article" date="2019" name="Int. J. Syst. Evol. Microbiol.">
        <title>The Global Catalogue of Microorganisms (GCM) 10K type strain sequencing project: providing services to taxonomists for standard genome sequencing and annotation.</title>
        <authorList>
            <consortium name="The Broad Institute Genomics Platform"/>
            <consortium name="The Broad Institute Genome Sequencing Center for Infectious Disease"/>
            <person name="Wu L."/>
            <person name="Ma J."/>
        </authorList>
    </citation>
    <scope>NUCLEOTIDE SEQUENCE [LARGE SCALE GENOMIC DNA]</scope>
    <source>
        <strain evidence="3 4">JCM 4531</strain>
    </source>
</reference>
<feature type="coiled-coil region" evidence="1">
    <location>
        <begin position="363"/>
        <end position="390"/>
    </location>
</feature>
<dbReference type="Proteomes" id="UP001499989">
    <property type="component" value="Unassembled WGS sequence"/>
</dbReference>
<evidence type="ECO:0000313" key="4">
    <source>
        <dbReference type="Proteomes" id="UP001499989"/>
    </source>
</evidence>
<name>A0ABN3TGE3_9ACTN</name>
<evidence type="ECO:0000256" key="2">
    <source>
        <dbReference type="SAM" id="MobiDB-lite"/>
    </source>
</evidence>
<proteinExistence type="predicted"/>
<evidence type="ECO:0000313" key="3">
    <source>
        <dbReference type="EMBL" id="GAA2702585.1"/>
    </source>
</evidence>
<dbReference type="EMBL" id="BAAASK010000038">
    <property type="protein sequence ID" value="GAA2702585.1"/>
    <property type="molecule type" value="Genomic_DNA"/>
</dbReference>
<keyword evidence="4" id="KW-1185">Reference proteome</keyword>
<keyword evidence="1" id="KW-0175">Coiled coil</keyword>
<sequence length="566" mass="62570">MPVVLPIEAIALDAFRRRHRGDSFWCGLLLGGCGARLADKLYIDRQCHFQHYPAGQHGGEAVCRRRGVGESSADHLYVKGALASSLASHGRAARFSYPDPIGSVLDVALAGGRQFRVHLDGAVQPSWHDGIPILGEGVALEPGTLSRCQYVYRVRLQSEGTQRRVWIGTESLARPTQWVPLAECGWTADGLVTEAAQRIRSQPDAASPPRARPLPEAVTRLIRGLESAQRSGTVEHVRRLCESSDAFLHKILEPHTRAQAQQALAEARTWLDAHMGYQQGVFADLQQALDDKRAWDVREHYNRATALTRRGASDAERQVLHNARVFLQEKNHQPAPDTEARRREALRRVGRQPRSGAALRRPVTRLERARSQEQAAMARVQRLVSDLEQTHMSSRRREAKLRELQEAVSDADGALTGTLLRRIRRLREEARAADKPAPSPPARPAAAALPEETLVSAAAAVRGALKRAARAQQTLTWAALEEQLGSALPAMTELERQRLVALVDAASKREEPLLSSILAAGDPAMAEAYRLSANLLGGDLPADDREVLRDVIDADVRQTHTFWRHR</sequence>
<feature type="region of interest" description="Disordered" evidence="2">
    <location>
        <begin position="332"/>
        <end position="359"/>
    </location>
</feature>
<protein>
    <submittedName>
        <fullName evidence="3">Uncharacterized protein</fullName>
    </submittedName>
</protein>
<organism evidence="3 4">
    <name type="scientific">Streptomyces violaceolatus</name>
    <dbReference type="NCBI Taxonomy" id="67378"/>
    <lineage>
        <taxon>Bacteria</taxon>
        <taxon>Bacillati</taxon>
        <taxon>Actinomycetota</taxon>
        <taxon>Actinomycetes</taxon>
        <taxon>Kitasatosporales</taxon>
        <taxon>Streptomycetaceae</taxon>
        <taxon>Streptomyces</taxon>
        <taxon>Streptomyces violaceoruber group</taxon>
    </lineage>
</organism>
<accession>A0ABN3TGE3</accession>
<comment type="caution">
    <text evidence="3">The sequence shown here is derived from an EMBL/GenBank/DDBJ whole genome shotgun (WGS) entry which is preliminary data.</text>
</comment>
<gene>
    <name evidence="3" type="ORF">GCM10010310_73590</name>
</gene>
<feature type="compositionally biased region" description="Basic and acidic residues" evidence="2">
    <location>
        <begin position="332"/>
        <end position="347"/>
    </location>
</feature>